<comment type="caution">
    <text evidence="3">The sequence shown here is derived from an EMBL/GenBank/DDBJ whole genome shotgun (WGS) entry which is preliminary data.</text>
</comment>
<dbReference type="InterPro" id="IPR011049">
    <property type="entry name" value="Serralysin-like_metalloprot_C"/>
</dbReference>
<accession>A0A833U911</accession>
<proteinExistence type="predicted"/>
<feature type="domain" description="Trimeric autotransporter adhesin YadA-like stalk" evidence="2">
    <location>
        <begin position="12"/>
        <end position="54"/>
    </location>
</feature>
<name>A0A833U911_ACIBZ</name>
<dbReference type="Gene3D" id="2.150.10.10">
    <property type="entry name" value="Serralysin-like metalloprotease, C-terminal"/>
    <property type="match status" value="2"/>
</dbReference>
<dbReference type="Pfam" id="PF05662">
    <property type="entry name" value="YadA_stalk"/>
    <property type="match status" value="1"/>
</dbReference>
<dbReference type="Proteomes" id="UP000490535">
    <property type="component" value="Unassembled WGS sequence"/>
</dbReference>
<dbReference type="GO" id="GO:0019867">
    <property type="term" value="C:outer membrane"/>
    <property type="evidence" value="ECO:0007669"/>
    <property type="project" value="InterPro"/>
</dbReference>
<dbReference type="Pfam" id="PF05658">
    <property type="entry name" value="YadA_head"/>
    <property type="match status" value="1"/>
</dbReference>
<protein>
    <submittedName>
        <fullName evidence="3">Adhesin Ata autotransporter</fullName>
    </submittedName>
</protein>
<dbReference type="AlphaFoldDB" id="A0A833U911"/>
<dbReference type="InterPro" id="IPR008635">
    <property type="entry name" value="Coiled_stalk_dom"/>
</dbReference>
<evidence type="ECO:0000259" key="1">
    <source>
        <dbReference type="Pfam" id="PF05658"/>
    </source>
</evidence>
<evidence type="ECO:0000259" key="2">
    <source>
        <dbReference type="Pfam" id="PF05662"/>
    </source>
</evidence>
<dbReference type="EMBL" id="WNDP01000228">
    <property type="protein sequence ID" value="KAF1014378.1"/>
    <property type="molecule type" value="Genomic_DNA"/>
</dbReference>
<evidence type="ECO:0000313" key="3">
    <source>
        <dbReference type="EMBL" id="KAF1014378.1"/>
    </source>
</evidence>
<sequence length="149" mass="14988">MISVGKAGSERQIINMAAGKVSSDSTDAVNGSQLYATNKAIADSKTHYVSVNDDGVQADNYNNDGATGKNALAVGVASKAAGQNSIALGYGNTVVQDKTVALGSSITTTQANSVVLGHESTDRAATSESQVTILGQNYAFAGVGSLAMA</sequence>
<evidence type="ECO:0000313" key="4">
    <source>
        <dbReference type="Proteomes" id="UP000490535"/>
    </source>
</evidence>
<organism evidence="3 4">
    <name type="scientific">Acinetobacter bereziniae</name>
    <name type="common">Acinetobacter genomosp. 10</name>
    <dbReference type="NCBI Taxonomy" id="106648"/>
    <lineage>
        <taxon>Bacteria</taxon>
        <taxon>Pseudomonadati</taxon>
        <taxon>Pseudomonadota</taxon>
        <taxon>Gammaproteobacteria</taxon>
        <taxon>Moraxellales</taxon>
        <taxon>Moraxellaceae</taxon>
        <taxon>Acinetobacter</taxon>
    </lineage>
</organism>
<feature type="domain" description="Trimeric autotransporter adhesin YadA-like head" evidence="1">
    <location>
        <begin position="66"/>
        <end position="91"/>
    </location>
</feature>
<dbReference type="InterPro" id="IPR008640">
    <property type="entry name" value="Adhesin_Head_dom"/>
</dbReference>
<gene>
    <name evidence="3" type="primary">ata_5</name>
    <name evidence="3" type="ORF">GAK29_04653</name>
</gene>
<reference evidence="4" key="1">
    <citation type="journal article" date="2020" name="MBio">
        <title>Horizontal gene transfer to a defensive symbiont with a reduced genome amongst a multipartite beetle microbiome.</title>
        <authorList>
            <person name="Waterworth S.C."/>
            <person name="Florez L.V."/>
            <person name="Rees E.R."/>
            <person name="Hertweck C."/>
            <person name="Kaltenpoth M."/>
            <person name="Kwan J.C."/>
        </authorList>
    </citation>
    <scope>NUCLEOTIDE SEQUENCE [LARGE SCALE GENOMIC DNA]</scope>
</reference>
<dbReference type="SUPFAM" id="SSF101967">
    <property type="entry name" value="Adhesin YadA, collagen-binding domain"/>
    <property type="match status" value="2"/>
</dbReference>